<evidence type="ECO:0000313" key="6">
    <source>
        <dbReference type="Proteomes" id="UP000030647"/>
    </source>
</evidence>
<dbReference type="AlphaFoldDB" id="U4TU01"/>
<sequence length="647" mass="73606">MRALERAELQEKFPTKEALTTEIINLEAILNLPKSTEAFMSDIHGEFDAFDHILRNASGNIVIKIQDLFSGQMTPQRQKVFAFLIYYPADRIKIVQQHLTDPDDLRQWYLDTFRHLLEMLRYCATKYTRSKVRKALDPKFVYITEELLYGDFSTEDKKKYYAQITDDLIALHTADDFIIALCHTIQRLVVDHLHVVGDIYDRGPAPDKIMDRLMRHHSVDLQWGNHDILWLGAAAGSQLCIANLLRICARYNNLAIVEDAYGINLRHLSLLAEKYYQDNPGFAPKIIRADRQPNPAELSQLTKIHQAIAIIQFKLEGQAIDRRPEFKMQARKLLDKISPDRQTITLGGHTYPLIHGCFQTVDAKDPYALLPEEQDVIDQLTRAFVNSEKLHRHMDFFMAHGSMYLAYNGNLLIHGCVPVTPAGEMEGLALDGHLYKGKVLFDMLEENLRESYATPSQGDDLSTDLLWYLWTGPESPLFGKRAMTTFERYFIADQATHEEVPNSYYTLRHQPEFIEHILTEFGLNPTNGRVINGHTPVKKGQSPILADGKMLIIDGGFARAYQPTTGIGGYTLLYNSYGLQLVTLQPFTTRAQAIADLTDIVTTKRIVEQARARQTVAETDVGRRLRDEVQTLLSLLQEKSGGSEPSA</sequence>
<comment type="pathway">
    <text evidence="4">Carbohydrate biosynthesis; gluconeogenesis.</text>
</comment>
<dbReference type="HOGENOM" id="CLU_028392_2_0_9"/>
<proteinExistence type="inferred from homology"/>
<evidence type="ECO:0000256" key="2">
    <source>
        <dbReference type="ARBA" id="ARBA00023211"/>
    </source>
</evidence>
<dbReference type="Gene3D" id="3.60.21.10">
    <property type="match status" value="1"/>
</dbReference>
<dbReference type="HAMAP" id="MF_01854">
    <property type="entry name" value="FBPase_class3"/>
    <property type="match status" value="1"/>
</dbReference>
<dbReference type="STRING" id="1231336.L248_2742"/>
<dbReference type="GO" id="GO:0006094">
    <property type="term" value="P:gluconeogenesis"/>
    <property type="evidence" value="ECO:0007669"/>
    <property type="project" value="UniProtKB-UniRule"/>
</dbReference>
<evidence type="ECO:0000256" key="4">
    <source>
        <dbReference type="HAMAP-Rule" id="MF_01854"/>
    </source>
</evidence>
<evidence type="ECO:0000256" key="3">
    <source>
        <dbReference type="ARBA" id="ARBA00023277"/>
    </source>
</evidence>
<comment type="cofactor">
    <cofactor evidence="4">
        <name>Mn(2+)</name>
        <dbReference type="ChEBI" id="CHEBI:29035"/>
    </cofactor>
</comment>
<name>U4TU01_9LACO</name>
<comment type="catalytic activity">
    <reaction evidence="4">
        <text>beta-D-fructose 1,6-bisphosphate + H2O = beta-D-fructose 6-phosphate + phosphate</text>
        <dbReference type="Rhea" id="RHEA:11064"/>
        <dbReference type="ChEBI" id="CHEBI:15377"/>
        <dbReference type="ChEBI" id="CHEBI:32966"/>
        <dbReference type="ChEBI" id="CHEBI:43474"/>
        <dbReference type="ChEBI" id="CHEBI:57634"/>
        <dbReference type="EC" id="3.1.3.11"/>
    </reaction>
</comment>
<dbReference type="EC" id="3.1.3.11" evidence="4"/>
<dbReference type="InterPro" id="IPR029052">
    <property type="entry name" value="Metallo-depent_PP-like"/>
</dbReference>
<dbReference type="Pfam" id="PF06874">
    <property type="entry name" value="FBPase_2"/>
    <property type="match status" value="1"/>
</dbReference>
<reference evidence="6" key="1">
    <citation type="journal article" date="2013" name="Genome Announc.">
        <title>Whole-Genome Sequencing of Lactobacillus shenzhenensis Strain LY-73T.</title>
        <authorList>
            <person name="Lin Z."/>
            <person name="Liu Z."/>
            <person name="Yang R."/>
            <person name="Zou Y."/>
            <person name="Wan D."/>
            <person name="Chen J."/>
            <person name="Guo M."/>
            <person name="Zhao J."/>
            <person name="Fang C."/>
            <person name="Yang R."/>
            <person name="Liu F."/>
        </authorList>
    </citation>
    <scope>NUCLEOTIDE SEQUENCE [LARGE SCALE GENOMIC DNA]</scope>
    <source>
        <strain evidence="6">LY-73</strain>
    </source>
</reference>
<dbReference type="RefSeq" id="WP_022529329.1">
    <property type="nucleotide sequence ID" value="NZ_KI271587.1"/>
</dbReference>
<evidence type="ECO:0000256" key="1">
    <source>
        <dbReference type="ARBA" id="ARBA00022801"/>
    </source>
</evidence>
<keyword evidence="1 4" id="KW-0378">Hydrolase</keyword>
<keyword evidence="3 4" id="KW-0119">Carbohydrate metabolism</keyword>
<keyword evidence="6" id="KW-1185">Reference proteome</keyword>
<comment type="similarity">
    <text evidence="4">Belongs to the FBPase class 3 family.</text>
</comment>
<dbReference type="eggNOG" id="COG3855">
    <property type="taxonomic scope" value="Bacteria"/>
</dbReference>
<dbReference type="GO" id="GO:0042132">
    <property type="term" value="F:fructose 1,6-bisphosphate 1-phosphatase activity"/>
    <property type="evidence" value="ECO:0007669"/>
    <property type="project" value="UniProtKB-UniRule"/>
</dbReference>
<dbReference type="SUPFAM" id="SSF56300">
    <property type="entry name" value="Metallo-dependent phosphatases"/>
    <property type="match status" value="1"/>
</dbReference>
<organism evidence="5 6">
    <name type="scientific">Schleiferilactobacillus shenzhenensis LY-73</name>
    <dbReference type="NCBI Taxonomy" id="1231336"/>
    <lineage>
        <taxon>Bacteria</taxon>
        <taxon>Bacillati</taxon>
        <taxon>Bacillota</taxon>
        <taxon>Bacilli</taxon>
        <taxon>Lactobacillales</taxon>
        <taxon>Lactobacillaceae</taxon>
        <taxon>Schleiferilactobacillus</taxon>
    </lineage>
</organism>
<dbReference type="InterPro" id="IPR009164">
    <property type="entry name" value="FBPtase_class3"/>
</dbReference>
<dbReference type="PIRSF" id="PIRSF000906">
    <property type="entry name" value="FBPtase_Bacill"/>
    <property type="match status" value="1"/>
</dbReference>
<dbReference type="UniPathway" id="UPA00138"/>
<dbReference type="OrthoDB" id="9779903at2"/>
<accession>U4TU01</accession>
<evidence type="ECO:0000313" key="5">
    <source>
        <dbReference type="EMBL" id="ERL65343.1"/>
    </source>
</evidence>
<protein>
    <recommendedName>
        <fullName evidence="4">Fructose-1,6-bisphosphatase class 3</fullName>
        <shortName evidence="4">FBPase class 3</shortName>
        <ecNumber evidence="4">3.1.3.11</ecNumber>
    </recommendedName>
    <alternativeName>
        <fullName evidence="4">D-fructose-1,6-bisphosphate 1-phosphohydrolase class 3</fullName>
    </alternativeName>
</protein>
<dbReference type="EMBL" id="KI271587">
    <property type="protein sequence ID" value="ERL65343.1"/>
    <property type="molecule type" value="Genomic_DNA"/>
</dbReference>
<gene>
    <name evidence="5" type="primary">fbp3</name>
    <name evidence="4" type="synonym">fbp</name>
    <name evidence="5" type="ORF">L248_2742</name>
</gene>
<dbReference type="Proteomes" id="UP000030647">
    <property type="component" value="Unassembled WGS sequence"/>
</dbReference>
<keyword evidence="2 4" id="KW-0464">Manganese</keyword>